<dbReference type="RefSeq" id="WP_151965982.1">
    <property type="nucleotide sequence ID" value="NZ_AP019860.1"/>
</dbReference>
<evidence type="ECO:0000256" key="1">
    <source>
        <dbReference type="SAM" id="MobiDB-lite"/>
    </source>
</evidence>
<dbReference type="AlphaFoldDB" id="A0A5S9IHM1"/>
<reference evidence="2 3" key="1">
    <citation type="submission" date="2019-08" db="EMBL/GenBank/DDBJ databases">
        <title>Complete genome sequence of Candidatus Uab amorphum.</title>
        <authorList>
            <person name="Shiratori T."/>
            <person name="Suzuki S."/>
            <person name="Kakizawa Y."/>
            <person name="Ishida K."/>
        </authorList>
    </citation>
    <scope>NUCLEOTIDE SEQUENCE [LARGE SCALE GENOMIC DNA]</scope>
    <source>
        <strain evidence="2 3">SRT547</strain>
    </source>
</reference>
<evidence type="ECO:0008006" key="4">
    <source>
        <dbReference type="Google" id="ProtNLM"/>
    </source>
</evidence>
<feature type="compositionally biased region" description="Acidic residues" evidence="1">
    <location>
        <begin position="308"/>
        <end position="365"/>
    </location>
</feature>
<name>A0A5S9IHM1_UABAM</name>
<dbReference type="Gene3D" id="1.25.40.10">
    <property type="entry name" value="Tetratricopeptide repeat domain"/>
    <property type="match status" value="1"/>
</dbReference>
<accession>A0A5S9IHM1</accession>
<feature type="compositionally biased region" description="Low complexity" evidence="1">
    <location>
        <begin position="298"/>
        <end position="307"/>
    </location>
</feature>
<gene>
    <name evidence="2" type="ORF">UABAM_00050</name>
</gene>
<evidence type="ECO:0000313" key="3">
    <source>
        <dbReference type="Proteomes" id="UP000326354"/>
    </source>
</evidence>
<dbReference type="EMBL" id="AP019860">
    <property type="protein sequence ID" value="BBM81711.1"/>
    <property type="molecule type" value="Genomic_DNA"/>
</dbReference>
<feature type="region of interest" description="Disordered" evidence="1">
    <location>
        <begin position="267"/>
        <end position="365"/>
    </location>
</feature>
<organism evidence="2 3">
    <name type="scientific">Uabimicrobium amorphum</name>
    <dbReference type="NCBI Taxonomy" id="2596890"/>
    <lineage>
        <taxon>Bacteria</taxon>
        <taxon>Pseudomonadati</taxon>
        <taxon>Planctomycetota</taxon>
        <taxon>Candidatus Uabimicrobiia</taxon>
        <taxon>Candidatus Uabimicrobiales</taxon>
        <taxon>Candidatus Uabimicrobiaceae</taxon>
        <taxon>Candidatus Uabimicrobium</taxon>
    </lineage>
</organism>
<dbReference type="KEGG" id="uam:UABAM_00050"/>
<keyword evidence="3" id="KW-1185">Reference proteome</keyword>
<sequence length="365" mass="42179">MLNKKLICIALITFILSVSVVCDWEDRKGAPPVVYLSQILENPESWLDVPVRVPLRYSGPRDIFTAYFTAFDRDRHHNFSAWDIHTHIWQKKGFNNDYPFFYVEKDAKEFRAFLRLRKFDTIAVMGKVVSIFRGKPYFKIVWVCKQSGFLNVHNLTLLNRASNAYKNRSFDDAISYYSQVAKTNPPTDIQAMIHKVMANIFLYHKKNYSAAMSELMQGLELANNDPQLLDMHTQCDYYLKHGGEAPAPVMINFELQDYFPEDKSELTGTEIVQPGSYTTVGEPKKEDTTNYSQYSEPTNTDSSATSDTSEEEFSENDEEGASNSEEEFSYDDNEDESYGEDFYEEDEEFSSEEFSEDDGDVEDRE</sequence>
<dbReference type="SUPFAM" id="SSF48452">
    <property type="entry name" value="TPR-like"/>
    <property type="match status" value="1"/>
</dbReference>
<protein>
    <recommendedName>
        <fullName evidence="4">Tetratricopeptide repeat protein</fullName>
    </recommendedName>
</protein>
<proteinExistence type="predicted"/>
<dbReference type="Proteomes" id="UP000326354">
    <property type="component" value="Chromosome"/>
</dbReference>
<evidence type="ECO:0000313" key="2">
    <source>
        <dbReference type="EMBL" id="BBM81711.1"/>
    </source>
</evidence>
<dbReference type="InterPro" id="IPR011990">
    <property type="entry name" value="TPR-like_helical_dom_sf"/>
</dbReference>